<sequence length="61" mass="6945">MSVSNCCGWTWFSGSCVRLEAHLINKHQEQEQQPVTASDVCWGLPQVLQRGQRLLCKAWLS</sequence>
<accession>A0A6J4KCV3</accession>
<evidence type="ECO:0000313" key="1">
    <source>
        <dbReference type="EMBL" id="CAA9301464.1"/>
    </source>
</evidence>
<protein>
    <submittedName>
        <fullName evidence="1">Uncharacterized protein</fullName>
    </submittedName>
</protein>
<dbReference type="EMBL" id="CADCTY010000136">
    <property type="protein sequence ID" value="CAA9301464.1"/>
    <property type="molecule type" value="Genomic_DNA"/>
</dbReference>
<organism evidence="1">
    <name type="scientific">uncultured Leptolyngbya sp</name>
    <dbReference type="NCBI Taxonomy" id="332963"/>
    <lineage>
        <taxon>Bacteria</taxon>
        <taxon>Bacillati</taxon>
        <taxon>Cyanobacteriota</taxon>
        <taxon>Cyanophyceae</taxon>
        <taxon>Leptolyngbyales</taxon>
        <taxon>Leptolyngbyaceae</taxon>
        <taxon>Leptolyngbya group</taxon>
        <taxon>Leptolyngbya</taxon>
        <taxon>environmental samples</taxon>
    </lineage>
</organism>
<proteinExistence type="predicted"/>
<dbReference type="AlphaFoldDB" id="A0A6J4KCV3"/>
<name>A0A6J4KCV3_9CYAN</name>
<gene>
    <name evidence="1" type="ORF">AVDCRST_MAG94-382</name>
</gene>
<reference evidence="1" key="1">
    <citation type="submission" date="2020-02" db="EMBL/GenBank/DDBJ databases">
        <authorList>
            <person name="Meier V. D."/>
        </authorList>
    </citation>
    <scope>NUCLEOTIDE SEQUENCE</scope>
    <source>
        <strain evidence="1">AVDCRST_MAG94</strain>
    </source>
</reference>